<sequence length="175" mass="19806">MTVIRSRTKSGSKIMLIFGLVAMLFSVIFIPLGARSLEEERRFDAEGISAPAIVTSKRVHERREWDRETKREKIITTYYLTYAFTTDQGQPIETENSVSKTRWEKSTEQESLQVQHLPTDPTKNRIAGESDHTTTLLFVGLSALGGLIGLGCILTYIWKTFAPSGKPARRPDQTW</sequence>
<feature type="transmembrane region" description="Helical" evidence="1">
    <location>
        <begin position="136"/>
        <end position="158"/>
    </location>
</feature>
<accession>A0A5R8KDY2</accession>
<evidence type="ECO:0000313" key="3">
    <source>
        <dbReference type="Proteomes" id="UP000306196"/>
    </source>
</evidence>
<dbReference type="RefSeq" id="WP_138086571.1">
    <property type="nucleotide sequence ID" value="NZ_VAUV01000008.1"/>
</dbReference>
<evidence type="ECO:0000256" key="1">
    <source>
        <dbReference type="SAM" id="Phobius"/>
    </source>
</evidence>
<comment type="caution">
    <text evidence="2">The sequence shown here is derived from an EMBL/GenBank/DDBJ whole genome shotgun (WGS) entry which is preliminary data.</text>
</comment>
<keyword evidence="1" id="KW-0472">Membrane</keyword>
<feature type="transmembrane region" description="Helical" evidence="1">
    <location>
        <begin position="14"/>
        <end position="34"/>
    </location>
</feature>
<organism evidence="2 3">
    <name type="scientific">Phragmitibacter flavus</name>
    <dbReference type="NCBI Taxonomy" id="2576071"/>
    <lineage>
        <taxon>Bacteria</taxon>
        <taxon>Pseudomonadati</taxon>
        <taxon>Verrucomicrobiota</taxon>
        <taxon>Verrucomicrobiia</taxon>
        <taxon>Verrucomicrobiales</taxon>
        <taxon>Verrucomicrobiaceae</taxon>
        <taxon>Phragmitibacter</taxon>
    </lineage>
</organism>
<keyword evidence="1" id="KW-1133">Transmembrane helix</keyword>
<keyword evidence="1" id="KW-0812">Transmembrane</keyword>
<protein>
    <submittedName>
        <fullName evidence="2">DUF3592 domain-containing protein</fullName>
    </submittedName>
</protein>
<keyword evidence="3" id="KW-1185">Reference proteome</keyword>
<proteinExistence type="predicted"/>
<dbReference type="AlphaFoldDB" id="A0A5R8KDY2"/>
<dbReference type="EMBL" id="VAUV01000008">
    <property type="protein sequence ID" value="TLD70514.1"/>
    <property type="molecule type" value="Genomic_DNA"/>
</dbReference>
<evidence type="ECO:0000313" key="2">
    <source>
        <dbReference type="EMBL" id="TLD70514.1"/>
    </source>
</evidence>
<reference evidence="2 3" key="1">
    <citation type="submission" date="2019-05" db="EMBL/GenBank/DDBJ databases">
        <title>Verrucobacter flavum gen. nov., sp. nov. a new member of the family Verrucomicrobiaceae.</title>
        <authorList>
            <person name="Szuroczki S."/>
            <person name="Abbaszade G."/>
            <person name="Szabo A."/>
            <person name="Felfoldi T."/>
            <person name="Schumann P."/>
            <person name="Boka K."/>
            <person name="Keki Z."/>
            <person name="Toumi M."/>
            <person name="Toth E."/>
        </authorList>
    </citation>
    <scope>NUCLEOTIDE SEQUENCE [LARGE SCALE GENOMIC DNA]</scope>
    <source>
        <strain evidence="2 3">MG-N-17</strain>
    </source>
</reference>
<dbReference type="OrthoDB" id="7848349at2"/>
<name>A0A5R8KDY2_9BACT</name>
<gene>
    <name evidence="2" type="ORF">FEM03_12375</name>
</gene>
<dbReference type="Proteomes" id="UP000306196">
    <property type="component" value="Unassembled WGS sequence"/>
</dbReference>